<feature type="chain" id="PRO_5038946836" description="DUF5105 domain-containing protein" evidence="1">
    <location>
        <begin position="20"/>
        <end position="217"/>
    </location>
</feature>
<sequence length="217" mass="23541">MMKKLLLGLVALIAIFAIAGCGTEKPKDSADKAVLGYSEIMAYGVSDSMAATGMTKAQEEQIQEAVIGDLLKAFAKFPLNDANVEDITATYITKMKAAMQIKTKIKTDDAEHPVVEVTANVLDQAGAAKLAETNEDIIALGVVLGTLQANGYTVEQFKQDPDFQKATLECIENYINEFPLKMGQTYECKCEIVKGDDGKMYWAPVDVEGLKKFVNGL</sequence>
<reference evidence="2 3" key="1">
    <citation type="journal article" date="2013" name="PLoS ONE">
        <title>Identification and characterization of three novel lipases belonging to families II and V from Anaerovibrio lipolyticus 5ST.</title>
        <authorList>
            <person name="Prive F."/>
            <person name="Kaderbhai N.N."/>
            <person name="Girdwood S."/>
            <person name="Worgan H.J."/>
            <person name="Pinloche E."/>
            <person name="Scollan N.D."/>
            <person name="Huws S.A."/>
            <person name="Newbold C.J."/>
        </authorList>
    </citation>
    <scope>NUCLEOTIDE SEQUENCE [LARGE SCALE GENOMIC DNA]</scope>
    <source>
        <strain evidence="2 3">5S</strain>
    </source>
</reference>
<dbReference type="Proteomes" id="UP000030993">
    <property type="component" value="Unassembled WGS sequence"/>
</dbReference>
<evidence type="ECO:0000313" key="2">
    <source>
        <dbReference type="EMBL" id="KHM51071.1"/>
    </source>
</evidence>
<proteinExistence type="predicted"/>
<comment type="caution">
    <text evidence="2">The sequence shown here is derived from an EMBL/GenBank/DDBJ whole genome shotgun (WGS) entry which is preliminary data.</text>
</comment>
<evidence type="ECO:0000256" key="1">
    <source>
        <dbReference type="SAM" id="SignalP"/>
    </source>
</evidence>
<organism evidence="2 3">
    <name type="scientific">Anaerovibrio lipolyticus</name>
    <dbReference type="NCBI Taxonomy" id="82374"/>
    <lineage>
        <taxon>Bacteria</taxon>
        <taxon>Bacillati</taxon>
        <taxon>Bacillota</taxon>
        <taxon>Negativicutes</taxon>
        <taxon>Selenomonadales</taxon>
        <taxon>Selenomonadaceae</taxon>
        <taxon>Anaerovibrio</taxon>
    </lineage>
</organism>
<protein>
    <recommendedName>
        <fullName evidence="4">DUF5105 domain-containing protein</fullName>
    </recommendedName>
</protein>
<gene>
    <name evidence="2" type="ORF">NZ47_11755</name>
</gene>
<feature type="signal peptide" evidence="1">
    <location>
        <begin position="1"/>
        <end position="19"/>
    </location>
</feature>
<keyword evidence="1" id="KW-0732">Signal</keyword>
<dbReference type="eggNOG" id="ENOG5033TQE">
    <property type="taxonomic scope" value="Bacteria"/>
</dbReference>
<accession>A0A0B2JWP0</accession>
<evidence type="ECO:0008006" key="4">
    <source>
        <dbReference type="Google" id="ProtNLM"/>
    </source>
</evidence>
<evidence type="ECO:0000313" key="3">
    <source>
        <dbReference type="Proteomes" id="UP000030993"/>
    </source>
</evidence>
<keyword evidence="3" id="KW-1185">Reference proteome</keyword>
<dbReference type="AlphaFoldDB" id="A0A0B2JWP0"/>
<dbReference type="EMBL" id="JSCE01000216">
    <property type="protein sequence ID" value="KHM51071.1"/>
    <property type="molecule type" value="Genomic_DNA"/>
</dbReference>
<dbReference type="STRING" id="82374.NZ47_11755"/>
<dbReference type="PROSITE" id="PS51257">
    <property type="entry name" value="PROKAR_LIPOPROTEIN"/>
    <property type="match status" value="1"/>
</dbReference>
<dbReference type="RefSeq" id="WP_039211011.1">
    <property type="nucleotide sequence ID" value="NZ_JSCE01000216.1"/>
</dbReference>
<name>A0A0B2JWP0_9FIRM</name>